<dbReference type="PANTHER" id="PTHR30532:SF28">
    <property type="entry name" value="PETROBACTIN-BINDING PROTEIN YCLQ"/>
    <property type="match status" value="1"/>
</dbReference>
<dbReference type="EMBL" id="JABXWT010000006">
    <property type="protein sequence ID" value="NVO56740.1"/>
    <property type="molecule type" value="Genomic_DNA"/>
</dbReference>
<gene>
    <name evidence="8" type="ORF">HW561_13185</name>
</gene>
<dbReference type="InterPro" id="IPR033870">
    <property type="entry name" value="FatB"/>
</dbReference>
<feature type="chain" id="PRO_5046168533" evidence="6">
    <location>
        <begin position="21"/>
        <end position="298"/>
    </location>
</feature>
<dbReference type="PANTHER" id="PTHR30532">
    <property type="entry name" value="IRON III DICITRATE-BINDING PERIPLASMIC PROTEIN"/>
    <property type="match status" value="1"/>
</dbReference>
<keyword evidence="4" id="KW-0406">Ion transport</keyword>
<accession>A0ABX2PRJ1</accession>
<keyword evidence="4" id="KW-0410">Iron transport</keyword>
<evidence type="ECO:0000256" key="5">
    <source>
        <dbReference type="ARBA" id="ARBA00022729"/>
    </source>
</evidence>
<name>A0ABX2PRJ1_9RHOB</name>
<dbReference type="InterPro" id="IPR051313">
    <property type="entry name" value="Bact_iron-sidero_bind"/>
</dbReference>
<evidence type="ECO:0000256" key="1">
    <source>
        <dbReference type="ARBA" id="ARBA00004196"/>
    </source>
</evidence>
<reference evidence="8 9" key="1">
    <citation type="submission" date="2020-06" db="EMBL/GenBank/DDBJ databases">
        <authorList>
            <person name="Cao W.R."/>
        </authorList>
    </citation>
    <scope>NUCLEOTIDE SEQUENCE [LARGE SCALE GENOMIC DNA]</scope>
    <source>
        <strain evidence="8 9">B1Z28</strain>
    </source>
</reference>
<organism evidence="8 9">
    <name type="scientific">Ruegeria haliotis</name>
    <dbReference type="NCBI Taxonomy" id="2747601"/>
    <lineage>
        <taxon>Bacteria</taxon>
        <taxon>Pseudomonadati</taxon>
        <taxon>Pseudomonadota</taxon>
        <taxon>Alphaproteobacteria</taxon>
        <taxon>Rhodobacterales</taxon>
        <taxon>Roseobacteraceae</taxon>
        <taxon>Ruegeria</taxon>
    </lineage>
</organism>
<keyword evidence="9" id="KW-1185">Reference proteome</keyword>
<keyword evidence="4" id="KW-0408">Iron</keyword>
<dbReference type="RefSeq" id="WP_176865470.1">
    <property type="nucleotide sequence ID" value="NZ_JABXWT010000006.1"/>
</dbReference>
<evidence type="ECO:0000256" key="6">
    <source>
        <dbReference type="SAM" id="SignalP"/>
    </source>
</evidence>
<dbReference type="InterPro" id="IPR002491">
    <property type="entry name" value="ABC_transptr_periplasmic_BD"/>
</dbReference>
<evidence type="ECO:0000313" key="9">
    <source>
        <dbReference type="Proteomes" id="UP000630805"/>
    </source>
</evidence>
<evidence type="ECO:0000259" key="7">
    <source>
        <dbReference type="PROSITE" id="PS50983"/>
    </source>
</evidence>
<comment type="caution">
    <text evidence="8">The sequence shown here is derived from an EMBL/GenBank/DDBJ whole genome shotgun (WGS) entry which is preliminary data.</text>
</comment>
<dbReference type="Pfam" id="PF01497">
    <property type="entry name" value="Peripla_BP_2"/>
    <property type="match status" value="1"/>
</dbReference>
<comment type="subcellular location">
    <subcellularLocation>
        <location evidence="1">Cell envelope</location>
    </subcellularLocation>
</comment>
<evidence type="ECO:0000256" key="3">
    <source>
        <dbReference type="ARBA" id="ARBA00022448"/>
    </source>
</evidence>
<evidence type="ECO:0000256" key="2">
    <source>
        <dbReference type="ARBA" id="ARBA00008814"/>
    </source>
</evidence>
<feature type="signal peptide" evidence="6">
    <location>
        <begin position="1"/>
        <end position="20"/>
    </location>
</feature>
<dbReference type="CDD" id="cd01140">
    <property type="entry name" value="FatB"/>
    <property type="match status" value="1"/>
</dbReference>
<dbReference type="Gene3D" id="3.40.50.1980">
    <property type="entry name" value="Nitrogenase molybdenum iron protein domain"/>
    <property type="match status" value="2"/>
</dbReference>
<protein>
    <submittedName>
        <fullName evidence="8">Siderophore ABC transporter substrate-binding protein</fullName>
    </submittedName>
</protein>
<sequence>MLGRLTALAMTALTASAGLAETLEIDTYRGPANVSGQPGTIAVFDVAAADTINALGVPIAGTVDGLYVEYLDDVARNAVDLGTFWEPDFEGVHALAPDLIVVGSRSSDQLDNMAKIAPSIDMTIDADLVGDAMARLRDYGRIFGKSDEAAALEQAFQDRLEQAISAAQGRGDVLIVMTNGPKISAYGGGGRFGWLHKDVGLPEAAPEISAAIHGEAISFEFVRDTDPDWLIVVDRLAAIGQPGDNAKATLDNALVQQTKAWQTGQVIYLNAADIYVAGGGIQSMMRTLDRLIAGFAAS</sequence>
<evidence type="ECO:0000256" key="4">
    <source>
        <dbReference type="ARBA" id="ARBA00022496"/>
    </source>
</evidence>
<feature type="domain" description="Fe/B12 periplasmic-binding" evidence="7">
    <location>
        <begin position="40"/>
        <end position="298"/>
    </location>
</feature>
<dbReference type="Proteomes" id="UP000630805">
    <property type="component" value="Unassembled WGS sequence"/>
</dbReference>
<keyword evidence="5 6" id="KW-0732">Signal</keyword>
<evidence type="ECO:0000313" key="8">
    <source>
        <dbReference type="EMBL" id="NVO56740.1"/>
    </source>
</evidence>
<keyword evidence="3" id="KW-0813">Transport</keyword>
<dbReference type="SUPFAM" id="SSF53807">
    <property type="entry name" value="Helical backbone' metal receptor"/>
    <property type="match status" value="1"/>
</dbReference>
<dbReference type="PROSITE" id="PS50983">
    <property type="entry name" value="FE_B12_PBP"/>
    <property type="match status" value="1"/>
</dbReference>
<comment type="similarity">
    <text evidence="2">Belongs to the bacterial solute-binding protein 8 family.</text>
</comment>
<proteinExistence type="inferred from homology"/>